<comment type="caution">
    <text evidence="1">The sequence shown here is derived from an EMBL/GenBank/DDBJ whole genome shotgun (WGS) entry which is preliminary data.</text>
</comment>
<reference evidence="1 2" key="1">
    <citation type="submission" date="2024-10" db="EMBL/GenBank/DDBJ databases">
        <title>The Natural Products Discovery Center: Release of the First 8490 Sequenced Strains for Exploring Actinobacteria Biosynthetic Diversity.</title>
        <authorList>
            <person name="Kalkreuter E."/>
            <person name="Kautsar S.A."/>
            <person name="Yang D."/>
            <person name="Bader C.D."/>
            <person name="Teijaro C.N."/>
            <person name="Fluegel L."/>
            <person name="Davis C.M."/>
            <person name="Simpson J.R."/>
            <person name="Lauterbach L."/>
            <person name="Steele A.D."/>
            <person name="Gui C."/>
            <person name="Meng S."/>
            <person name="Li G."/>
            <person name="Viehrig K."/>
            <person name="Ye F."/>
            <person name="Su P."/>
            <person name="Kiefer A.F."/>
            <person name="Nichols A."/>
            <person name="Cepeda A.J."/>
            <person name="Yan W."/>
            <person name="Fan B."/>
            <person name="Jiang Y."/>
            <person name="Adhikari A."/>
            <person name="Zheng C.-J."/>
            <person name="Schuster L."/>
            <person name="Cowan T.M."/>
            <person name="Smanski M.J."/>
            <person name="Chevrette M.G."/>
            <person name="De Carvalho L.P.S."/>
            <person name="Shen B."/>
        </authorList>
    </citation>
    <scope>NUCLEOTIDE SEQUENCE [LARGE SCALE GENOMIC DNA]</scope>
    <source>
        <strain evidence="1 2">NPDC013366</strain>
    </source>
</reference>
<gene>
    <name evidence="1" type="ORF">ACF1HC_18815</name>
</gene>
<dbReference type="RefSeq" id="WP_030778552.1">
    <property type="nucleotide sequence ID" value="NZ_JBFACJ010000004.1"/>
</dbReference>
<organism evidence="1 2">
    <name type="scientific">Streptomyces eurythermus</name>
    <dbReference type="NCBI Taxonomy" id="42237"/>
    <lineage>
        <taxon>Bacteria</taxon>
        <taxon>Bacillati</taxon>
        <taxon>Actinomycetota</taxon>
        <taxon>Actinomycetes</taxon>
        <taxon>Kitasatosporales</taxon>
        <taxon>Streptomycetaceae</taxon>
        <taxon>Streptomyces</taxon>
    </lineage>
</organism>
<keyword evidence="2" id="KW-1185">Reference proteome</keyword>
<name>A0ABW6YYB2_9ACTN</name>
<accession>A0ABW6YYB2</accession>
<sequence>MSRFTDFDFGVPRVMGLFHQDWSHDGGSAAEVVAKYFAASGGKEVLAVHRDARVLGNLPSPALEVLWYAGTQYMPDLQPLGGAAEWTRTVVELCEARLSTGAEADPFTGADAEDGAACLDAVLAEIDAARFLDPEVRAALTDCARRCTPDLAFRVLLRTMRCAPDASLSPDQYQRLEAVGSALQYGEFVVDSVKYLVERP</sequence>
<dbReference type="GeneID" id="97283343"/>
<protein>
    <recommendedName>
        <fullName evidence="3">CdiI immunity protein domain-containing protein</fullName>
    </recommendedName>
</protein>
<proteinExistence type="predicted"/>
<dbReference type="EMBL" id="JBICBM010000008">
    <property type="protein sequence ID" value="MFF9883633.1"/>
    <property type="molecule type" value="Genomic_DNA"/>
</dbReference>
<evidence type="ECO:0008006" key="3">
    <source>
        <dbReference type="Google" id="ProtNLM"/>
    </source>
</evidence>
<dbReference type="Proteomes" id="UP001603418">
    <property type="component" value="Unassembled WGS sequence"/>
</dbReference>
<evidence type="ECO:0000313" key="2">
    <source>
        <dbReference type="Proteomes" id="UP001603418"/>
    </source>
</evidence>
<evidence type="ECO:0000313" key="1">
    <source>
        <dbReference type="EMBL" id="MFF9883633.1"/>
    </source>
</evidence>